<dbReference type="Gene3D" id="1.20.58.100">
    <property type="entry name" value="Fumarate reductase/succinate dehydrogenase flavoprotein-like, C-terminal domain"/>
    <property type="match status" value="1"/>
</dbReference>
<accession>A0A2T5G8J6</accession>
<organism evidence="15 16">
    <name type="scientific">Brockia lithotrophica</name>
    <dbReference type="NCBI Taxonomy" id="933949"/>
    <lineage>
        <taxon>Bacteria</taxon>
        <taxon>Bacillati</taxon>
        <taxon>Bacillota</taxon>
        <taxon>Bacilli</taxon>
        <taxon>Bacillales</taxon>
        <taxon>Bacillales Family X. Incertae Sedis</taxon>
        <taxon>Brockia</taxon>
    </lineage>
</organism>
<sequence length="567" mass="60786">MAMSLPGETGQLPFGDPLVADYLVVGAGAAGLATALCLGKYGSVVLVSKGPPWVSASSRAQGGIACPLPEELDEHAEDTRRAGGALVDEGVLRTYLSRVPDAFAFLEELGVPFERAPNGSLVRVREGGYAHARVARTADHIGRSLTVALTRTLARAPAVRSLTYARLLRILVHEGSAVGALFARRGIPFVVLARTTFLATGGFAGLFARSTHAAHALGEGTFLAWEAGAVLRDLEFVQFHPTALARGRLPLPLLTEALRGSGARIVDEAGVPLLEGIHPLGDLAPRDAVARTLYEEGLRGRSAFLDLRPVANLRQSFPTVWHILHRAGFDPERPVPVTPAAHYAIGGIFASTEGRTTLPRLYALGEAASTGFHGANRLASNSLLEIFVQSLLACEDATRAEAPPPGAETIRRARKVLARVPRGLPDVPKSALLRRVRELLWRRAGIVRDGAELRAARDELLRLRRKLAARVSPEAVPFLPDAAVVGTAALFVRSALAREESRGVHARRDFPRTDERPRHTLLFPPARPETWGWGTADGFPSPEEGDLLRVDAKGTPNGFPSPSAFPR</sequence>
<dbReference type="EMBL" id="PEBW01000002">
    <property type="protein sequence ID" value="PTQ52489.1"/>
    <property type="molecule type" value="Genomic_DNA"/>
</dbReference>
<evidence type="ECO:0000256" key="9">
    <source>
        <dbReference type="ARBA" id="ARBA00023002"/>
    </source>
</evidence>
<dbReference type="SUPFAM" id="SSF46977">
    <property type="entry name" value="Succinate dehydrogenase/fumarate reductase flavoprotein C-terminal domain"/>
    <property type="match status" value="1"/>
</dbReference>
<dbReference type="SUPFAM" id="SSF56425">
    <property type="entry name" value="Succinate dehydrogenase/fumarate reductase flavoprotein, catalytic domain"/>
    <property type="match status" value="1"/>
</dbReference>
<dbReference type="Proteomes" id="UP000244016">
    <property type="component" value="Unassembled WGS sequence"/>
</dbReference>
<feature type="domain" description="Fumarate reductase/succinate dehydrogenase flavoprotein-like C-terminal" evidence="14">
    <location>
        <begin position="435"/>
        <end position="515"/>
    </location>
</feature>
<evidence type="ECO:0000256" key="1">
    <source>
        <dbReference type="ARBA" id="ARBA00001974"/>
    </source>
</evidence>
<dbReference type="Gene3D" id="3.50.50.60">
    <property type="entry name" value="FAD/NAD(P)-binding domain"/>
    <property type="match status" value="1"/>
</dbReference>
<evidence type="ECO:0000256" key="3">
    <source>
        <dbReference type="ARBA" id="ARBA00008562"/>
    </source>
</evidence>
<dbReference type="SUPFAM" id="SSF51905">
    <property type="entry name" value="FAD/NAD(P)-binding domain"/>
    <property type="match status" value="1"/>
</dbReference>
<dbReference type="InterPro" id="IPR003953">
    <property type="entry name" value="FAD-dep_OxRdtase_2_FAD-bd"/>
</dbReference>
<evidence type="ECO:0000259" key="13">
    <source>
        <dbReference type="Pfam" id="PF00890"/>
    </source>
</evidence>
<evidence type="ECO:0000256" key="11">
    <source>
        <dbReference type="ARBA" id="ARBA00048305"/>
    </source>
</evidence>
<evidence type="ECO:0000313" key="16">
    <source>
        <dbReference type="Proteomes" id="UP000244016"/>
    </source>
</evidence>
<feature type="region of interest" description="Disordered" evidence="12">
    <location>
        <begin position="530"/>
        <end position="567"/>
    </location>
</feature>
<comment type="pathway">
    <text evidence="2">Cofactor biosynthesis; NAD(+) biosynthesis; iminoaspartate from L-aspartate (oxidase route): step 1/1.</text>
</comment>
<dbReference type="InterPro" id="IPR027477">
    <property type="entry name" value="Succ_DH/fumarate_Rdtase_cat_sf"/>
</dbReference>
<proteinExistence type="inferred from homology"/>
<evidence type="ECO:0000256" key="2">
    <source>
        <dbReference type="ARBA" id="ARBA00004950"/>
    </source>
</evidence>
<gene>
    <name evidence="15" type="ORF">BLITH_0668</name>
</gene>
<dbReference type="Gene3D" id="3.90.700.10">
    <property type="entry name" value="Succinate dehydrogenase/fumarate reductase flavoprotein, catalytic domain"/>
    <property type="match status" value="1"/>
</dbReference>
<dbReference type="GO" id="GO:0009435">
    <property type="term" value="P:NAD+ biosynthetic process"/>
    <property type="evidence" value="ECO:0007669"/>
    <property type="project" value="UniProtKB-UniPathway"/>
</dbReference>
<evidence type="ECO:0000256" key="6">
    <source>
        <dbReference type="ARBA" id="ARBA00022630"/>
    </source>
</evidence>
<dbReference type="PRINTS" id="PR00368">
    <property type="entry name" value="FADPNR"/>
</dbReference>
<name>A0A2T5G8J6_9BACL</name>
<keyword evidence="8" id="KW-0274">FAD</keyword>
<evidence type="ECO:0000256" key="10">
    <source>
        <dbReference type="ARBA" id="ARBA00030386"/>
    </source>
</evidence>
<keyword evidence="7" id="KW-0662">Pyridine nucleotide biosynthesis</keyword>
<protein>
    <recommendedName>
        <fullName evidence="5">L-aspartate oxidase</fullName>
        <ecNumber evidence="4">1.4.3.16</ecNumber>
    </recommendedName>
    <alternativeName>
        <fullName evidence="10">Quinolinate synthase B</fullName>
    </alternativeName>
</protein>
<dbReference type="PANTHER" id="PTHR42716:SF2">
    <property type="entry name" value="L-ASPARTATE OXIDASE, CHLOROPLASTIC"/>
    <property type="match status" value="1"/>
</dbReference>
<comment type="catalytic activity">
    <reaction evidence="11">
        <text>L-aspartate + O2 = iminosuccinate + H2O2</text>
        <dbReference type="Rhea" id="RHEA:25876"/>
        <dbReference type="ChEBI" id="CHEBI:15379"/>
        <dbReference type="ChEBI" id="CHEBI:16240"/>
        <dbReference type="ChEBI" id="CHEBI:29991"/>
        <dbReference type="ChEBI" id="CHEBI:77875"/>
        <dbReference type="EC" id="1.4.3.16"/>
    </reaction>
    <physiologicalReaction direction="left-to-right" evidence="11">
        <dbReference type="Rhea" id="RHEA:25877"/>
    </physiologicalReaction>
</comment>
<dbReference type="Pfam" id="PF02910">
    <property type="entry name" value="Succ_DH_flav_C"/>
    <property type="match status" value="1"/>
</dbReference>
<dbReference type="GO" id="GO:0008734">
    <property type="term" value="F:L-aspartate oxidase activity"/>
    <property type="evidence" value="ECO:0007669"/>
    <property type="project" value="UniProtKB-EC"/>
</dbReference>
<evidence type="ECO:0000313" key="15">
    <source>
        <dbReference type="EMBL" id="PTQ52489.1"/>
    </source>
</evidence>
<dbReference type="InterPro" id="IPR037099">
    <property type="entry name" value="Fum_R/Succ_DH_flav-like_C_sf"/>
</dbReference>
<dbReference type="EC" id="1.4.3.16" evidence="4"/>
<dbReference type="Pfam" id="PF00890">
    <property type="entry name" value="FAD_binding_2"/>
    <property type="match status" value="1"/>
</dbReference>
<keyword evidence="6" id="KW-0285">Flavoprotein</keyword>
<evidence type="ECO:0000256" key="7">
    <source>
        <dbReference type="ARBA" id="ARBA00022642"/>
    </source>
</evidence>
<dbReference type="AlphaFoldDB" id="A0A2T5G8J6"/>
<feature type="domain" description="FAD-dependent oxidoreductase 2 FAD-binding" evidence="13">
    <location>
        <begin position="21"/>
        <end position="383"/>
    </location>
</feature>
<dbReference type="InterPro" id="IPR005288">
    <property type="entry name" value="NadB"/>
</dbReference>
<keyword evidence="9" id="KW-0560">Oxidoreductase</keyword>
<comment type="cofactor">
    <cofactor evidence="1">
        <name>FAD</name>
        <dbReference type="ChEBI" id="CHEBI:57692"/>
    </cofactor>
</comment>
<evidence type="ECO:0000259" key="14">
    <source>
        <dbReference type="Pfam" id="PF02910"/>
    </source>
</evidence>
<evidence type="ECO:0000256" key="5">
    <source>
        <dbReference type="ARBA" id="ARBA00021901"/>
    </source>
</evidence>
<dbReference type="InterPro" id="IPR015939">
    <property type="entry name" value="Fum_Rdtase/Succ_DH_flav-like_C"/>
</dbReference>
<evidence type="ECO:0000256" key="4">
    <source>
        <dbReference type="ARBA" id="ARBA00012173"/>
    </source>
</evidence>
<evidence type="ECO:0000256" key="8">
    <source>
        <dbReference type="ARBA" id="ARBA00022827"/>
    </source>
</evidence>
<comment type="similarity">
    <text evidence="3">Belongs to the FAD-dependent oxidoreductase 2 family. NadB subfamily.</text>
</comment>
<evidence type="ECO:0000256" key="12">
    <source>
        <dbReference type="SAM" id="MobiDB-lite"/>
    </source>
</evidence>
<dbReference type="GO" id="GO:0033765">
    <property type="term" value="F:steroid dehydrogenase activity, acting on the CH-CH group of donors"/>
    <property type="evidence" value="ECO:0007669"/>
    <property type="project" value="UniProtKB-ARBA"/>
</dbReference>
<dbReference type="InterPro" id="IPR036188">
    <property type="entry name" value="FAD/NAD-bd_sf"/>
</dbReference>
<dbReference type="UniPathway" id="UPA00253">
    <property type="reaction ID" value="UER00326"/>
</dbReference>
<comment type="caution">
    <text evidence="15">The sequence shown here is derived from an EMBL/GenBank/DDBJ whole genome shotgun (WGS) entry which is preliminary data.</text>
</comment>
<reference evidence="15 16" key="1">
    <citation type="submission" date="2017-08" db="EMBL/GenBank/DDBJ databases">
        <title>Burning lignite coal seam in the remote Altai Mountains harbors a hydrogen-driven thermophilic microbial community.</title>
        <authorList>
            <person name="Kadnikov V.V."/>
            <person name="Mardanov A.V."/>
            <person name="Ivasenko D."/>
            <person name="Beletsky A.V."/>
            <person name="Karnachuk O.V."/>
            <person name="Ravin N.V."/>
        </authorList>
    </citation>
    <scope>NUCLEOTIDE SEQUENCE [LARGE SCALE GENOMIC DNA]</scope>
    <source>
        <strain evidence="15">AL31</strain>
    </source>
</reference>
<dbReference type="PANTHER" id="PTHR42716">
    <property type="entry name" value="L-ASPARTATE OXIDASE"/>
    <property type="match status" value="1"/>
</dbReference>